<protein>
    <submittedName>
        <fullName evidence="4">Mitochodrial transcription termination factor-related protein</fullName>
    </submittedName>
</protein>
<dbReference type="EMBL" id="AWUE01017406">
    <property type="protein sequence ID" value="OMO87128.1"/>
    <property type="molecule type" value="Genomic_DNA"/>
</dbReference>
<dbReference type="OrthoDB" id="637682at2759"/>
<reference evidence="5" key="1">
    <citation type="submission" date="2013-09" db="EMBL/GenBank/DDBJ databases">
        <title>Corchorus olitorius genome sequencing.</title>
        <authorList>
            <person name="Alam M."/>
            <person name="Haque M.S."/>
            <person name="Islam M.S."/>
            <person name="Emdad E.M."/>
            <person name="Islam M.M."/>
            <person name="Ahmed B."/>
            <person name="Halim A."/>
            <person name="Hossen Q.M.M."/>
            <person name="Hossain M.Z."/>
            <person name="Ahmed R."/>
            <person name="Khan M.M."/>
            <person name="Islam R."/>
            <person name="Rashid M.M."/>
            <person name="Khan S.A."/>
            <person name="Rahman M.S."/>
            <person name="Alam M."/>
            <person name="Yahiya A.S."/>
            <person name="Khan M.S."/>
            <person name="Azam M.S."/>
            <person name="Haque T."/>
            <person name="Lashkar M.Z.H."/>
            <person name="Akhand A.I."/>
            <person name="Morshed G."/>
            <person name="Roy S."/>
            <person name="Uddin K.S."/>
            <person name="Rabeya T."/>
            <person name="Hossain A.S."/>
            <person name="Chowdhury A."/>
            <person name="Snigdha A.R."/>
            <person name="Mortoza M.S."/>
            <person name="Matin S.A."/>
            <person name="Hoque S.M.E."/>
            <person name="Islam M.K."/>
            <person name="Roy D.K."/>
            <person name="Haider R."/>
            <person name="Moosa M.M."/>
            <person name="Elias S.M."/>
            <person name="Hasan A.M."/>
            <person name="Jahan S."/>
            <person name="Shafiuddin M."/>
            <person name="Mahmood N."/>
            <person name="Shommy N.S."/>
        </authorList>
    </citation>
    <scope>NUCLEOTIDE SEQUENCE [LARGE SCALE GENOMIC DNA]</scope>
    <source>
        <strain evidence="5">cv. O-4</strain>
    </source>
</reference>
<dbReference type="GO" id="GO:0003676">
    <property type="term" value="F:nucleic acid binding"/>
    <property type="evidence" value="ECO:0007669"/>
    <property type="project" value="InterPro"/>
</dbReference>
<accession>A0A1R3IX13</accession>
<evidence type="ECO:0000313" key="4">
    <source>
        <dbReference type="EMBL" id="OMO87128.1"/>
    </source>
</evidence>
<name>A0A1R3IX13_9ROSI</name>
<evidence type="ECO:0000256" key="2">
    <source>
        <dbReference type="ARBA" id="ARBA00022472"/>
    </source>
</evidence>
<keyword evidence="2" id="KW-0806">Transcription termination</keyword>
<comment type="similarity">
    <text evidence="1">Belongs to the mTERF family.</text>
</comment>
<dbReference type="Pfam" id="PF02536">
    <property type="entry name" value="mTERF"/>
    <property type="match status" value="1"/>
</dbReference>
<evidence type="ECO:0000256" key="3">
    <source>
        <dbReference type="ARBA" id="ARBA00022946"/>
    </source>
</evidence>
<dbReference type="Proteomes" id="UP000187203">
    <property type="component" value="Unassembled WGS sequence"/>
</dbReference>
<dbReference type="GO" id="GO:0006353">
    <property type="term" value="P:DNA-templated transcription termination"/>
    <property type="evidence" value="ECO:0007669"/>
    <property type="project" value="UniProtKB-KW"/>
</dbReference>
<keyword evidence="5" id="KW-1185">Reference proteome</keyword>
<dbReference type="AlphaFoldDB" id="A0A1R3IX13"/>
<gene>
    <name evidence="4" type="ORF">COLO4_20777</name>
</gene>
<dbReference type="PANTHER" id="PTHR13068">
    <property type="entry name" value="CGI-12 PROTEIN-RELATED"/>
    <property type="match status" value="1"/>
</dbReference>
<keyword evidence="2" id="KW-0804">Transcription</keyword>
<dbReference type="SMART" id="SM00733">
    <property type="entry name" value="Mterf"/>
    <property type="match status" value="6"/>
</dbReference>
<keyword evidence="3" id="KW-0809">Transit peptide</keyword>
<dbReference type="InterPro" id="IPR038538">
    <property type="entry name" value="MTERF_sf"/>
</dbReference>
<organism evidence="4 5">
    <name type="scientific">Corchorus olitorius</name>
    <dbReference type="NCBI Taxonomy" id="93759"/>
    <lineage>
        <taxon>Eukaryota</taxon>
        <taxon>Viridiplantae</taxon>
        <taxon>Streptophyta</taxon>
        <taxon>Embryophyta</taxon>
        <taxon>Tracheophyta</taxon>
        <taxon>Spermatophyta</taxon>
        <taxon>Magnoliopsida</taxon>
        <taxon>eudicotyledons</taxon>
        <taxon>Gunneridae</taxon>
        <taxon>Pentapetalae</taxon>
        <taxon>rosids</taxon>
        <taxon>malvids</taxon>
        <taxon>Malvales</taxon>
        <taxon>Malvaceae</taxon>
        <taxon>Grewioideae</taxon>
        <taxon>Apeibeae</taxon>
        <taxon>Corchorus</taxon>
    </lineage>
</organism>
<dbReference type="FunFam" id="1.25.70.10:FF:000001">
    <property type="entry name" value="Mitochondrial transcription termination factor-like"/>
    <property type="match status" value="1"/>
</dbReference>
<dbReference type="PANTHER" id="PTHR13068:SF166">
    <property type="entry name" value="TRANSCRIPTION TERMINATION FACTOR MTERF15, MITOCHONDRIAL-LIKE"/>
    <property type="match status" value="1"/>
</dbReference>
<dbReference type="InterPro" id="IPR003690">
    <property type="entry name" value="MTERF"/>
</dbReference>
<evidence type="ECO:0000313" key="5">
    <source>
        <dbReference type="Proteomes" id="UP000187203"/>
    </source>
</evidence>
<evidence type="ECO:0000256" key="1">
    <source>
        <dbReference type="ARBA" id="ARBA00007692"/>
    </source>
</evidence>
<proteinExistence type="inferred from homology"/>
<keyword evidence="2" id="KW-0805">Transcription regulation</keyword>
<comment type="caution">
    <text evidence="4">The sequence shown here is derived from an EMBL/GenBank/DDBJ whole genome shotgun (WGS) entry which is preliminary data.</text>
</comment>
<sequence>MPRLLLCNAEKTLLPKFQFFYSKGIPSSDLSVVLSSTPTVLQSNLDNRIIPNFNSFTDLTRCDDSEVFLAYKDCSNILTCSFQSVVDRNVALLRQHGVADSNIMTELVRHPRLFTLNHDKLRKSVEEVEKLGFNPLKSYFLAALLVLVQISKSTWERKLNAYRKWGWSDEEIVSSFEKFPNCMLLSERNIAATMNFYVNTIGWKCSYIANRPLLLGYSLERRIIPRYSVLQSLLSKGLIKKEVPLLQLLKSSEKKFLQRFVTPYEDPHLLKLYEEKRGLSE</sequence>
<dbReference type="Gene3D" id="1.25.70.10">
    <property type="entry name" value="Transcription termination factor 3, mitochondrial"/>
    <property type="match status" value="1"/>
</dbReference>